<dbReference type="PRINTS" id="PR00421">
    <property type="entry name" value="THIOREDOXIN"/>
</dbReference>
<keyword evidence="5 9" id="KW-0676">Redox-active center</keyword>
<protein>
    <recommendedName>
        <fullName evidence="6 7">Thioredoxin</fullName>
    </recommendedName>
</protein>
<sequence length="104" mass="11499">MDTIKENNFDAEVLKSEVPVVVDFFATWCGPCKMIAPLFEELAREYSGKAKFVKIDIDESPNLASSYKVRGVPTLMVFKGGEIKSTMVGAQPKAKIAEEVNKIL</sequence>
<dbReference type="InterPro" id="IPR036249">
    <property type="entry name" value="Thioredoxin-like_sf"/>
</dbReference>
<evidence type="ECO:0000256" key="1">
    <source>
        <dbReference type="ARBA" id="ARBA00008987"/>
    </source>
</evidence>
<evidence type="ECO:0000256" key="8">
    <source>
        <dbReference type="PIRSR" id="PIRSR000077-1"/>
    </source>
</evidence>
<feature type="active site" description="Nucleophile" evidence="8">
    <location>
        <position position="32"/>
    </location>
</feature>
<dbReference type="PANTHER" id="PTHR45663">
    <property type="entry name" value="GEO12009P1"/>
    <property type="match status" value="1"/>
</dbReference>
<evidence type="ECO:0000259" key="10">
    <source>
        <dbReference type="PROSITE" id="PS51352"/>
    </source>
</evidence>
<feature type="active site" description="Nucleophile" evidence="8">
    <location>
        <position position="29"/>
    </location>
</feature>
<keyword evidence="3" id="KW-0249">Electron transport</keyword>
<comment type="similarity">
    <text evidence="1 7">Belongs to the thioredoxin family.</text>
</comment>
<dbReference type="Proteomes" id="UP000178735">
    <property type="component" value="Unassembled WGS sequence"/>
</dbReference>
<dbReference type="SUPFAM" id="SSF52833">
    <property type="entry name" value="Thioredoxin-like"/>
    <property type="match status" value="1"/>
</dbReference>
<evidence type="ECO:0000256" key="6">
    <source>
        <dbReference type="NCBIfam" id="TIGR01068"/>
    </source>
</evidence>
<evidence type="ECO:0000256" key="5">
    <source>
        <dbReference type="ARBA" id="ARBA00023284"/>
    </source>
</evidence>
<dbReference type="PROSITE" id="PS00194">
    <property type="entry name" value="THIOREDOXIN_1"/>
    <property type="match status" value="1"/>
</dbReference>
<accession>A0A1F7WSZ8</accession>
<feature type="disulfide bond" description="Redox-active" evidence="9">
    <location>
        <begin position="29"/>
        <end position="32"/>
    </location>
</feature>
<feature type="site" description="Deprotonates C-terminal active site Cys" evidence="8">
    <location>
        <position position="23"/>
    </location>
</feature>
<dbReference type="FunFam" id="3.40.30.10:FF:000001">
    <property type="entry name" value="Thioredoxin"/>
    <property type="match status" value="1"/>
</dbReference>
<feature type="site" description="Contributes to redox potential value" evidence="8">
    <location>
        <position position="30"/>
    </location>
</feature>
<dbReference type="CDD" id="cd02947">
    <property type="entry name" value="TRX_family"/>
    <property type="match status" value="1"/>
</dbReference>
<organism evidence="11 12">
    <name type="scientific">Candidatus Wallbacteria bacterium GWC2_49_35</name>
    <dbReference type="NCBI Taxonomy" id="1817813"/>
    <lineage>
        <taxon>Bacteria</taxon>
        <taxon>Candidatus Walliibacteriota</taxon>
    </lineage>
</organism>
<proteinExistence type="inferred from homology"/>
<dbReference type="InterPro" id="IPR013766">
    <property type="entry name" value="Thioredoxin_domain"/>
</dbReference>
<dbReference type="PROSITE" id="PS51352">
    <property type="entry name" value="THIOREDOXIN_2"/>
    <property type="match status" value="1"/>
</dbReference>
<dbReference type="InterPro" id="IPR005746">
    <property type="entry name" value="Thioredoxin"/>
</dbReference>
<dbReference type="PIRSF" id="PIRSF000077">
    <property type="entry name" value="Thioredoxin"/>
    <property type="match status" value="1"/>
</dbReference>
<name>A0A1F7WSZ8_9BACT</name>
<keyword evidence="2" id="KW-0813">Transport</keyword>
<evidence type="ECO:0000256" key="2">
    <source>
        <dbReference type="ARBA" id="ARBA00022448"/>
    </source>
</evidence>
<reference evidence="11 12" key="1">
    <citation type="journal article" date="2016" name="Nat. Commun.">
        <title>Thousands of microbial genomes shed light on interconnected biogeochemical processes in an aquifer system.</title>
        <authorList>
            <person name="Anantharaman K."/>
            <person name="Brown C.T."/>
            <person name="Hug L.A."/>
            <person name="Sharon I."/>
            <person name="Castelle C.J."/>
            <person name="Probst A.J."/>
            <person name="Thomas B.C."/>
            <person name="Singh A."/>
            <person name="Wilkins M.J."/>
            <person name="Karaoz U."/>
            <person name="Brodie E.L."/>
            <person name="Williams K.H."/>
            <person name="Hubbard S.S."/>
            <person name="Banfield J.F."/>
        </authorList>
    </citation>
    <scope>NUCLEOTIDE SEQUENCE [LARGE SCALE GENOMIC DNA]</scope>
</reference>
<feature type="site" description="Contributes to redox potential value" evidence="8">
    <location>
        <position position="31"/>
    </location>
</feature>
<dbReference type="EMBL" id="MGFH01000090">
    <property type="protein sequence ID" value="OGM05912.1"/>
    <property type="molecule type" value="Genomic_DNA"/>
</dbReference>
<dbReference type="STRING" id="1817813.A2008_04555"/>
<dbReference type="Pfam" id="PF00085">
    <property type="entry name" value="Thioredoxin"/>
    <property type="match status" value="1"/>
</dbReference>
<evidence type="ECO:0000256" key="3">
    <source>
        <dbReference type="ARBA" id="ARBA00022982"/>
    </source>
</evidence>
<dbReference type="NCBIfam" id="TIGR01068">
    <property type="entry name" value="thioredoxin"/>
    <property type="match status" value="1"/>
</dbReference>
<dbReference type="GO" id="GO:0015035">
    <property type="term" value="F:protein-disulfide reductase activity"/>
    <property type="evidence" value="ECO:0007669"/>
    <property type="project" value="UniProtKB-UniRule"/>
</dbReference>
<dbReference type="GO" id="GO:0005737">
    <property type="term" value="C:cytoplasm"/>
    <property type="evidence" value="ECO:0007669"/>
    <property type="project" value="TreeGrafter"/>
</dbReference>
<keyword evidence="4 9" id="KW-1015">Disulfide bond</keyword>
<dbReference type="PANTHER" id="PTHR45663:SF11">
    <property type="entry name" value="GEO12009P1"/>
    <property type="match status" value="1"/>
</dbReference>
<evidence type="ECO:0000313" key="11">
    <source>
        <dbReference type="EMBL" id="OGM05912.1"/>
    </source>
</evidence>
<comment type="caution">
    <text evidence="11">The sequence shown here is derived from an EMBL/GenBank/DDBJ whole genome shotgun (WGS) entry which is preliminary data.</text>
</comment>
<evidence type="ECO:0000313" key="12">
    <source>
        <dbReference type="Proteomes" id="UP000178735"/>
    </source>
</evidence>
<evidence type="ECO:0000256" key="7">
    <source>
        <dbReference type="PIRNR" id="PIRNR000077"/>
    </source>
</evidence>
<dbReference type="AlphaFoldDB" id="A0A1F7WSZ8"/>
<evidence type="ECO:0000256" key="9">
    <source>
        <dbReference type="PIRSR" id="PIRSR000077-4"/>
    </source>
</evidence>
<gene>
    <name evidence="11" type="ORF">A2008_04555</name>
</gene>
<dbReference type="InterPro" id="IPR017937">
    <property type="entry name" value="Thioredoxin_CS"/>
</dbReference>
<evidence type="ECO:0000256" key="4">
    <source>
        <dbReference type="ARBA" id="ARBA00023157"/>
    </source>
</evidence>
<dbReference type="Gene3D" id="3.40.30.10">
    <property type="entry name" value="Glutaredoxin"/>
    <property type="match status" value="1"/>
</dbReference>
<feature type="domain" description="Thioredoxin" evidence="10">
    <location>
        <begin position="1"/>
        <end position="104"/>
    </location>
</feature>